<dbReference type="InterPro" id="IPR016461">
    <property type="entry name" value="COMT-like"/>
</dbReference>
<dbReference type="EMBL" id="OX459120">
    <property type="protein sequence ID" value="CAI9100564.1"/>
    <property type="molecule type" value="Genomic_DNA"/>
</dbReference>
<dbReference type="Proteomes" id="UP001161247">
    <property type="component" value="Chromosome 3"/>
</dbReference>
<dbReference type="InterPro" id="IPR001077">
    <property type="entry name" value="COMT_C"/>
</dbReference>
<dbReference type="InterPro" id="IPR012967">
    <property type="entry name" value="COMT_dimerisation"/>
</dbReference>
<sequence length="358" mass="39728">MEKGGEYAEYYTKAIQLCTSAALPMVLYTAMKLNLFEIMAKSGHHEKLTPTQIAAKLPTKNPNAASMLDRMLHLLSNYDVFTCDVVEDAREDGTVRYERIYGLSPLGKFFLPDSEGHTIGHLAELVQDKIFIGSWYGLGDAILEGGKAFEIIYGEHQFEYSVKDQRFNEVFNKGLAGLTSTTIRYFLQEYEGFEGIKTLVDVGGGLGITIHKIVSKYPQIQGINFDLPHVVKDAPPYPGVTHIGGDMFESVPKADAIFIKGVIHDWTDDYCLKLLKNCFKALPENGKVIVVDFILPLKSDGSAYAKTVCQTDTLMMTVTPGGRERSEFEFQALAVGAGFKGVRAKRYVGDIGVIEMYK</sequence>
<evidence type="ECO:0000313" key="9">
    <source>
        <dbReference type="Proteomes" id="UP001161247"/>
    </source>
</evidence>
<evidence type="ECO:0000256" key="3">
    <source>
        <dbReference type="ARBA" id="ARBA00022691"/>
    </source>
</evidence>
<dbReference type="GO" id="GO:0009813">
    <property type="term" value="P:flavonoid biosynthetic process"/>
    <property type="evidence" value="ECO:0007669"/>
    <property type="project" value="UniProtKB-ARBA"/>
</dbReference>
<dbReference type="GO" id="GO:0008757">
    <property type="term" value="F:S-adenosylmethionine-dependent methyltransferase activity"/>
    <property type="evidence" value="ECO:0007669"/>
    <property type="project" value="UniProtKB-ARBA"/>
</dbReference>
<protein>
    <submittedName>
        <fullName evidence="8">OLC1v1037690C1</fullName>
    </submittedName>
</protein>
<dbReference type="Pfam" id="PF00891">
    <property type="entry name" value="Methyltransf_2"/>
    <property type="match status" value="1"/>
</dbReference>
<proteinExistence type="inferred from homology"/>
<feature type="domain" description="O-methyltransferase dimerisation" evidence="7">
    <location>
        <begin position="16"/>
        <end position="112"/>
    </location>
</feature>
<keyword evidence="9" id="KW-1185">Reference proteome</keyword>
<dbReference type="GO" id="GO:0008171">
    <property type="term" value="F:O-methyltransferase activity"/>
    <property type="evidence" value="ECO:0007669"/>
    <property type="project" value="InterPro"/>
</dbReference>
<evidence type="ECO:0000259" key="6">
    <source>
        <dbReference type="Pfam" id="PF00891"/>
    </source>
</evidence>
<evidence type="ECO:0000259" key="7">
    <source>
        <dbReference type="Pfam" id="PF08100"/>
    </source>
</evidence>
<evidence type="ECO:0000256" key="4">
    <source>
        <dbReference type="ARBA" id="ARBA00034481"/>
    </source>
</evidence>
<name>A0AAV1CXZ0_OLDCO</name>
<dbReference type="PANTHER" id="PTHR11746">
    <property type="entry name" value="O-METHYLTRANSFERASE"/>
    <property type="match status" value="1"/>
</dbReference>
<dbReference type="Gene3D" id="1.10.10.10">
    <property type="entry name" value="Winged helix-like DNA-binding domain superfamily/Winged helix DNA-binding domain"/>
    <property type="match status" value="1"/>
</dbReference>
<reference evidence="8" key="1">
    <citation type="submission" date="2023-03" db="EMBL/GenBank/DDBJ databases">
        <authorList>
            <person name="Julca I."/>
        </authorList>
    </citation>
    <scope>NUCLEOTIDE SEQUENCE</scope>
</reference>
<dbReference type="GO" id="GO:0046983">
    <property type="term" value="F:protein dimerization activity"/>
    <property type="evidence" value="ECO:0007669"/>
    <property type="project" value="InterPro"/>
</dbReference>
<evidence type="ECO:0000256" key="1">
    <source>
        <dbReference type="ARBA" id="ARBA00022603"/>
    </source>
</evidence>
<organism evidence="8 9">
    <name type="scientific">Oldenlandia corymbosa var. corymbosa</name>
    <dbReference type="NCBI Taxonomy" id="529605"/>
    <lineage>
        <taxon>Eukaryota</taxon>
        <taxon>Viridiplantae</taxon>
        <taxon>Streptophyta</taxon>
        <taxon>Embryophyta</taxon>
        <taxon>Tracheophyta</taxon>
        <taxon>Spermatophyta</taxon>
        <taxon>Magnoliopsida</taxon>
        <taxon>eudicotyledons</taxon>
        <taxon>Gunneridae</taxon>
        <taxon>Pentapetalae</taxon>
        <taxon>asterids</taxon>
        <taxon>lamiids</taxon>
        <taxon>Gentianales</taxon>
        <taxon>Rubiaceae</taxon>
        <taxon>Rubioideae</taxon>
        <taxon>Spermacoceae</taxon>
        <taxon>Hedyotis-Oldenlandia complex</taxon>
        <taxon>Oldenlandia</taxon>
    </lineage>
</organism>
<dbReference type="InterPro" id="IPR036388">
    <property type="entry name" value="WH-like_DNA-bd_sf"/>
</dbReference>
<keyword evidence="2" id="KW-0808">Transferase</keyword>
<dbReference type="FunFam" id="1.10.10.10:FF:000357">
    <property type="entry name" value="Caffeic acid 3-O-methyltransferase"/>
    <property type="match status" value="1"/>
</dbReference>
<dbReference type="InterPro" id="IPR029063">
    <property type="entry name" value="SAM-dependent_MTases_sf"/>
</dbReference>
<accession>A0AAV1CXZ0</accession>
<keyword evidence="3" id="KW-0949">S-adenosyl-L-methionine</keyword>
<gene>
    <name evidence="8" type="ORF">OLC1_LOCUS10362</name>
</gene>
<dbReference type="SUPFAM" id="SSF46785">
    <property type="entry name" value="Winged helix' DNA-binding domain"/>
    <property type="match status" value="1"/>
</dbReference>
<dbReference type="SUPFAM" id="SSF53335">
    <property type="entry name" value="S-adenosyl-L-methionine-dependent methyltransferases"/>
    <property type="match status" value="1"/>
</dbReference>
<dbReference type="PROSITE" id="PS51683">
    <property type="entry name" value="SAM_OMT_II"/>
    <property type="match status" value="1"/>
</dbReference>
<evidence type="ECO:0000256" key="5">
    <source>
        <dbReference type="PIRSR" id="PIRSR005739-1"/>
    </source>
</evidence>
<comment type="similarity">
    <text evidence="4">Belongs to the class I-like SAM-binding methyltransferase superfamily. Cation-independent O-methyltransferase family. COMT subfamily.</text>
</comment>
<feature type="domain" description="O-methyltransferase C-terminal" evidence="6">
    <location>
        <begin position="135"/>
        <end position="340"/>
    </location>
</feature>
<dbReference type="Gene3D" id="3.40.50.150">
    <property type="entry name" value="Vaccinia Virus protein VP39"/>
    <property type="match status" value="1"/>
</dbReference>
<dbReference type="InterPro" id="IPR036390">
    <property type="entry name" value="WH_DNA-bd_sf"/>
</dbReference>
<dbReference type="PIRSF" id="PIRSF005739">
    <property type="entry name" value="O-mtase"/>
    <property type="match status" value="1"/>
</dbReference>
<keyword evidence="1" id="KW-0489">Methyltransferase</keyword>
<dbReference type="Pfam" id="PF08100">
    <property type="entry name" value="Dimerisation"/>
    <property type="match status" value="1"/>
</dbReference>
<dbReference type="GO" id="GO:0032259">
    <property type="term" value="P:methylation"/>
    <property type="evidence" value="ECO:0007669"/>
    <property type="project" value="UniProtKB-KW"/>
</dbReference>
<dbReference type="AlphaFoldDB" id="A0AAV1CXZ0"/>
<evidence type="ECO:0000313" key="8">
    <source>
        <dbReference type="EMBL" id="CAI9100564.1"/>
    </source>
</evidence>
<evidence type="ECO:0000256" key="2">
    <source>
        <dbReference type="ARBA" id="ARBA00022679"/>
    </source>
</evidence>
<feature type="active site" description="Proton acceptor" evidence="5">
    <location>
        <position position="264"/>
    </location>
</feature>